<evidence type="ECO:0000313" key="2">
    <source>
        <dbReference type="EMBL" id="SMO50044.1"/>
    </source>
</evidence>
<dbReference type="AlphaFoldDB" id="A0A521BSB9"/>
<evidence type="ECO:0000313" key="3">
    <source>
        <dbReference type="Proteomes" id="UP000317557"/>
    </source>
</evidence>
<dbReference type="SUPFAM" id="SSF74650">
    <property type="entry name" value="Galactose mutarotase-like"/>
    <property type="match status" value="1"/>
</dbReference>
<dbReference type="EMBL" id="FXTP01000003">
    <property type="protein sequence ID" value="SMO50044.1"/>
    <property type="molecule type" value="Genomic_DNA"/>
</dbReference>
<feature type="domain" description="DUF5107" evidence="1">
    <location>
        <begin position="25"/>
        <end position="71"/>
    </location>
</feature>
<dbReference type="OrthoDB" id="9795355at2"/>
<dbReference type="GO" id="GO:0003824">
    <property type="term" value="F:catalytic activity"/>
    <property type="evidence" value="ECO:0007669"/>
    <property type="project" value="InterPro"/>
</dbReference>
<gene>
    <name evidence="2" type="ORF">SAMN06265219_10340</name>
</gene>
<organism evidence="2 3">
    <name type="scientific">Gracilimonas mengyeensis</name>
    <dbReference type="NCBI Taxonomy" id="1302730"/>
    <lineage>
        <taxon>Bacteria</taxon>
        <taxon>Pseudomonadati</taxon>
        <taxon>Balneolota</taxon>
        <taxon>Balneolia</taxon>
        <taxon>Balneolales</taxon>
        <taxon>Balneolaceae</taxon>
        <taxon>Gracilimonas</taxon>
    </lineage>
</organism>
<dbReference type="Proteomes" id="UP000317557">
    <property type="component" value="Unassembled WGS sequence"/>
</dbReference>
<dbReference type="GO" id="GO:0030246">
    <property type="term" value="F:carbohydrate binding"/>
    <property type="evidence" value="ECO:0007669"/>
    <property type="project" value="InterPro"/>
</dbReference>
<dbReference type="Gene3D" id="2.70.98.10">
    <property type="match status" value="1"/>
</dbReference>
<name>A0A521BSB9_9BACT</name>
<protein>
    <submittedName>
        <fullName evidence="2">Galactose mutarotase</fullName>
    </submittedName>
</protein>
<proteinExistence type="predicted"/>
<dbReference type="InterPro" id="IPR033396">
    <property type="entry name" value="DUF5107"/>
</dbReference>
<dbReference type="InterPro" id="IPR014718">
    <property type="entry name" value="GH-type_carb-bd"/>
</dbReference>
<dbReference type="InterPro" id="IPR011013">
    <property type="entry name" value="Gal_mutarotase_sf_dom"/>
</dbReference>
<reference evidence="2 3" key="1">
    <citation type="submission" date="2017-05" db="EMBL/GenBank/DDBJ databases">
        <authorList>
            <person name="Varghese N."/>
            <person name="Submissions S."/>
        </authorList>
    </citation>
    <scope>NUCLEOTIDE SEQUENCE [LARGE SCALE GENOMIC DNA]</scope>
    <source>
        <strain evidence="2 3">DSM 21985</strain>
    </source>
</reference>
<dbReference type="GO" id="GO:0005975">
    <property type="term" value="P:carbohydrate metabolic process"/>
    <property type="evidence" value="ECO:0007669"/>
    <property type="project" value="InterPro"/>
</dbReference>
<dbReference type="RefSeq" id="WP_142453475.1">
    <property type="nucleotide sequence ID" value="NZ_FXTP01000003.1"/>
</dbReference>
<keyword evidence="3" id="KW-1185">Reference proteome</keyword>
<evidence type="ECO:0000259" key="1">
    <source>
        <dbReference type="Pfam" id="PF17128"/>
    </source>
</evidence>
<dbReference type="Pfam" id="PF17128">
    <property type="entry name" value="DUF5107"/>
    <property type="match status" value="1"/>
</dbReference>
<sequence>MLKYQNRHSNDFRKHVKEETLLEETASKRKTKKAIREVTFENKYIKLTVVPEMGGKITELLNKQSGTQFIRPGNVPLDDIDLPKYAEAFLPPYAYGFDECFPSIGADIYESNGTTRNIPDHGELWTQAWRADIQPDKLVLDISGKAMKYNFRKEISLHKNQVEFKYRLQNTGDEAFDYLWSAHPLLSVEAGDEVLLPQKTRKVRIHAATDERLEDGETANWPELIPGSSSFDVVKEKSSGFASKLFVENPQSGKAALYRKRFDESLLIEFDTESVPHLGLWLCYGGWPDDDNYTADYSIAFEPTTASTDVLSEARQLSQSVYIQPKEVKEWKVAFSLINAKPVDF</sequence>
<accession>A0A521BSB9</accession>